<evidence type="ECO:0000259" key="5">
    <source>
        <dbReference type="Pfam" id="PF14392"/>
    </source>
</evidence>
<dbReference type="GO" id="GO:0004523">
    <property type="term" value="F:RNA-DNA hybrid ribonuclease activity"/>
    <property type="evidence" value="ECO:0007669"/>
    <property type="project" value="InterPro"/>
</dbReference>
<dbReference type="Pfam" id="PF14392">
    <property type="entry name" value="zf-CCHC_4"/>
    <property type="match status" value="1"/>
</dbReference>
<dbReference type="PANTHER" id="PTHR46890:SF48">
    <property type="entry name" value="RNA-DIRECTED DNA POLYMERASE"/>
    <property type="match status" value="1"/>
</dbReference>
<dbReference type="GO" id="GO:0003676">
    <property type="term" value="F:nucleic acid binding"/>
    <property type="evidence" value="ECO:0007669"/>
    <property type="project" value="InterPro"/>
</dbReference>
<dbReference type="CDD" id="cd06222">
    <property type="entry name" value="RNase_H_like"/>
    <property type="match status" value="1"/>
</dbReference>
<dbReference type="PANTHER" id="PTHR46890">
    <property type="entry name" value="NON-LTR RETROLELEMENT REVERSE TRANSCRIPTASE-LIKE PROTEIN-RELATED"/>
    <property type="match status" value="1"/>
</dbReference>
<feature type="domain" description="Endonuclease/exonuclease/phosphatase" evidence="2">
    <location>
        <begin position="359"/>
        <end position="565"/>
    </location>
</feature>
<gene>
    <name evidence="6" type="ORF">VITISV_024672</name>
</gene>
<organism evidence="6">
    <name type="scientific">Vitis vinifera</name>
    <name type="common">Grape</name>
    <dbReference type="NCBI Taxonomy" id="29760"/>
    <lineage>
        <taxon>Eukaryota</taxon>
        <taxon>Viridiplantae</taxon>
        <taxon>Streptophyta</taxon>
        <taxon>Embryophyta</taxon>
        <taxon>Tracheophyta</taxon>
        <taxon>Spermatophyta</taxon>
        <taxon>Magnoliopsida</taxon>
        <taxon>eudicotyledons</taxon>
        <taxon>Gunneridae</taxon>
        <taxon>Pentapetalae</taxon>
        <taxon>rosids</taxon>
        <taxon>Vitales</taxon>
        <taxon>Vitaceae</taxon>
        <taxon>Viteae</taxon>
        <taxon>Vitis</taxon>
    </lineage>
</organism>
<feature type="compositionally biased region" description="Basic and acidic residues" evidence="1">
    <location>
        <begin position="267"/>
        <end position="278"/>
    </location>
</feature>
<dbReference type="ExpressionAtlas" id="A5B0T8">
    <property type="expression patterns" value="baseline"/>
</dbReference>
<dbReference type="SUPFAM" id="SSF56672">
    <property type="entry name" value="DNA/RNA polymerases"/>
    <property type="match status" value="1"/>
</dbReference>
<dbReference type="Pfam" id="PF13966">
    <property type="entry name" value="zf-RVT"/>
    <property type="match status" value="1"/>
</dbReference>
<accession>A5B0T8</accession>
<feature type="domain" description="Zinc knuckle CX2CX4HX4C" evidence="5">
    <location>
        <begin position="154"/>
        <end position="183"/>
    </location>
</feature>
<dbReference type="EMBL" id="AM442672">
    <property type="protein sequence ID" value="CAN63032.1"/>
    <property type="molecule type" value="Genomic_DNA"/>
</dbReference>
<dbReference type="Gene3D" id="3.30.420.10">
    <property type="entry name" value="Ribonuclease H-like superfamily/Ribonuclease H"/>
    <property type="match status" value="1"/>
</dbReference>
<dbReference type="InterPro" id="IPR043502">
    <property type="entry name" value="DNA/RNA_pol_sf"/>
</dbReference>
<dbReference type="InterPro" id="IPR036397">
    <property type="entry name" value="RNaseH_sf"/>
</dbReference>
<dbReference type="InterPro" id="IPR025836">
    <property type="entry name" value="Zn_knuckle_CX2CX4HX4C"/>
</dbReference>
<evidence type="ECO:0000259" key="4">
    <source>
        <dbReference type="Pfam" id="PF14111"/>
    </source>
</evidence>
<evidence type="ECO:0000259" key="3">
    <source>
        <dbReference type="Pfam" id="PF13966"/>
    </source>
</evidence>
<feature type="domain" description="DUF4283" evidence="4">
    <location>
        <begin position="45"/>
        <end position="119"/>
    </location>
</feature>
<dbReference type="Pfam" id="PF14111">
    <property type="entry name" value="DUF4283"/>
    <property type="match status" value="1"/>
</dbReference>
<dbReference type="Gene3D" id="3.60.10.10">
    <property type="entry name" value="Endonuclease/exonuclease/phosphatase"/>
    <property type="match status" value="1"/>
</dbReference>
<dbReference type="SUPFAM" id="SSF56219">
    <property type="entry name" value="DNase I-like"/>
    <property type="match status" value="1"/>
</dbReference>
<dbReference type="Pfam" id="PF03372">
    <property type="entry name" value="Exo_endo_phos"/>
    <property type="match status" value="1"/>
</dbReference>
<evidence type="ECO:0000259" key="2">
    <source>
        <dbReference type="Pfam" id="PF03372"/>
    </source>
</evidence>
<dbReference type="InterPro" id="IPR005135">
    <property type="entry name" value="Endo/exonuclease/phosphatase"/>
</dbReference>
<feature type="region of interest" description="Disordered" evidence="1">
    <location>
        <begin position="234"/>
        <end position="282"/>
    </location>
</feature>
<dbReference type="InterPro" id="IPR052343">
    <property type="entry name" value="Retrotransposon-Effector_Assoc"/>
</dbReference>
<dbReference type="CDD" id="cd01650">
    <property type="entry name" value="RT_nLTR_like"/>
    <property type="match status" value="1"/>
</dbReference>
<evidence type="ECO:0000313" key="6">
    <source>
        <dbReference type="EMBL" id="CAN63032.1"/>
    </source>
</evidence>
<proteinExistence type="predicted"/>
<sequence length="1413" mass="161659">MASSSNNNTNVENITNKVATVALDDEEIEVEDTDFHEEQSVTKYDLRFALVGRFLTERFIRLNEMSQVMAANWRPGMGISIQEIYPQRFLFQFGHEADIRRIQESGPWTYDNHPLIFERVAQGDNLDKVDLNELAMWIQLHDTICRILLRERLEATWVTIRYERLPTYCFQCGMLGHGEKFCRLNYATKEGVNVRNYGPELRALPRRAAQLRIGEKWLKAALVMLTIEDGKAKISPPSGDDMDCGGNRENSNVGSDGEQKGAITIHGPHEDGNGKKVEPTSAPQTTKFTADQIVNKLPESVFFEEVDVTGVEPKRKRVGLTQEAHSTNDPMEGDFSTADDHHPKNLELAGSVGGLETVRLLTNLVREKKPEVIFLIETFCTSARISEIANKLNYEGSYGVNCRGHSAGLGLIWRCKDKVTILGSHDRYIDAIVTLENQRMFRLTGFYGLANRSQRSSSWEILRNLHAAHSLPWCVIGDFNELMHQSEKCGNHPHPGSLIEAFRQVVTNCGLSDLGYVGYAYTWERGRGTTRWVEERLDRALVSADWKHLFHQSRLIHLFVSTSDHLPVLLELRKFVPRQSLRRFKYENSWSLEPQCVEVVRQSWGPNGDSDVMSKLVRCSKDLEDWGKRLRLKWKSRIKELKNQIKVLKWAGASGDVALLNHAEYELNLVLRQEEEYWKQRAKLFWLKLFRSGGCDISDVQSLISPVISVEQNESLTRPFAVEEVKDALFAMHPDKSPGNDGFSPGFYQRHWEIVGEDVANACIGWLNDGMFPDSLTRTNIVLIPKKSEVISMTDLRPISLCNVIFKIASKLLTNRLKKVLDGVVSEAQSAFVPRRSIIDNILIAHEVLHFLKRKRERRIGYAALKIDIIQGRMTNWNGIICLLFWKRWGFSSKWLEWMRIVARGAPTVSHLFFADDSYLFFKATESESRSLKQILLRYQNLSGQEINLNKSALTFIRNTDDVVKRGICSILQVKEQADPGIYLGMPAVVGKNKQQLFEFVRRKVWNRIQNWNGRHLSRARKEICLKTVAQSIPTYVMQLLLLPKDLCRDIESMMNGFFWDSNPQRRSWRFLRNLDSLVTRIFQARYFINSSFLNAELGSNPSYMWRSILAAQDLLKRGYYWSIASGTKVQVWGDSWLPDNSNRLIITPPIAGFDEIKVDELITEGLWREDFIRDKFMARDADLILYIPLPMSSREDQISWSFDARGEYTARSGYGALRCFRQSAALVASDVDSNFVWAQLWKVTTPPKILNFAWRAARNCLPTRFALTIRHVDTPMCCPICRSEPETTLHALVECVATRDVWDESVVEALGVREVLSWIHERSRSRIVVEIDCLRVVQAIQHKSCPNTSFGFIIADCLDVLQHLVDVQVVYARRSANSAAHCLAKGAGSFTSLHIWGYTPPQCILSCLHYDV</sequence>
<dbReference type="InterPro" id="IPR025558">
    <property type="entry name" value="DUF4283"/>
</dbReference>
<evidence type="ECO:0008006" key="7">
    <source>
        <dbReference type="Google" id="ProtNLM"/>
    </source>
</evidence>
<protein>
    <recommendedName>
        <fullName evidence="7">CCHC-type domain-containing protein</fullName>
    </recommendedName>
</protein>
<dbReference type="InterPro" id="IPR036691">
    <property type="entry name" value="Endo/exonu/phosph_ase_sf"/>
</dbReference>
<name>A5B0T8_VITVI</name>
<feature type="domain" description="Reverse transcriptase zinc-binding" evidence="3">
    <location>
        <begin position="1233"/>
        <end position="1303"/>
    </location>
</feature>
<dbReference type="InterPro" id="IPR026960">
    <property type="entry name" value="RVT-Znf"/>
</dbReference>
<reference evidence="6" key="1">
    <citation type="journal article" date="2007" name="PLoS ONE">
        <title>The first genome sequence of an elite grapevine cultivar (Pinot noir Vitis vinifera L.): coping with a highly heterozygous genome.</title>
        <authorList>
            <person name="Velasco R."/>
            <person name="Zharkikh A."/>
            <person name="Troggio M."/>
            <person name="Cartwright D.A."/>
            <person name="Cestaro A."/>
            <person name="Pruss D."/>
            <person name="Pindo M."/>
            <person name="FitzGerald L.M."/>
            <person name="Vezzulli S."/>
            <person name="Reid J."/>
            <person name="Malacarne G."/>
            <person name="Iliev D."/>
            <person name="Coppola G."/>
            <person name="Wardell B."/>
            <person name="Micheletti D."/>
            <person name="Macalma T."/>
            <person name="Facci M."/>
            <person name="Mitchell J.T."/>
            <person name="Perazzolli M."/>
            <person name="Eldredge G."/>
            <person name="Gatto P."/>
            <person name="Oyzerski R."/>
            <person name="Moretto M."/>
            <person name="Gutin N."/>
            <person name="Stefanini M."/>
            <person name="Chen Y."/>
            <person name="Segala C."/>
            <person name="Davenport C."/>
            <person name="Dematte L."/>
            <person name="Mraz A."/>
            <person name="Battilana J."/>
            <person name="Stormo K."/>
            <person name="Costa F."/>
            <person name="Tao Q."/>
            <person name="Si-Ammour A."/>
            <person name="Harkins T."/>
            <person name="Lackey A."/>
            <person name="Perbost C."/>
            <person name="Taillon B."/>
            <person name="Stella A."/>
            <person name="Solovyev V."/>
            <person name="Fawcett J.A."/>
            <person name="Sterck L."/>
            <person name="Vandepoele K."/>
            <person name="Grando S.M."/>
            <person name="Toppo S."/>
            <person name="Moser C."/>
            <person name="Lanchbury J."/>
            <person name="Bogden R."/>
            <person name="Skolnick M."/>
            <person name="Sgaramella V."/>
            <person name="Bhatnagar S.K."/>
            <person name="Fontana P."/>
            <person name="Gutin A."/>
            <person name="Van de Peer Y."/>
            <person name="Salamini F."/>
            <person name="Viola R."/>
        </authorList>
    </citation>
    <scope>NUCLEOTIDE SEQUENCE</scope>
</reference>
<evidence type="ECO:0000256" key="1">
    <source>
        <dbReference type="SAM" id="MobiDB-lite"/>
    </source>
</evidence>
<dbReference type="InterPro" id="IPR044730">
    <property type="entry name" value="RNase_H-like_dom_plant"/>
</dbReference>